<dbReference type="EMBL" id="BAAAUX010000011">
    <property type="protein sequence ID" value="GAA2785474.1"/>
    <property type="molecule type" value="Genomic_DNA"/>
</dbReference>
<dbReference type="Proteomes" id="UP001500979">
    <property type="component" value="Unassembled WGS sequence"/>
</dbReference>
<accession>A0ABN3V9V5</accession>
<gene>
    <name evidence="1" type="ORF">GCM10010470_19540</name>
</gene>
<proteinExistence type="predicted"/>
<keyword evidence="2" id="KW-1185">Reference proteome</keyword>
<comment type="caution">
    <text evidence="1">The sequence shown here is derived from an EMBL/GenBank/DDBJ whole genome shotgun (WGS) entry which is preliminary data.</text>
</comment>
<reference evidence="1 2" key="1">
    <citation type="journal article" date="2019" name="Int. J. Syst. Evol. Microbiol.">
        <title>The Global Catalogue of Microorganisms (GCM) 10K type strain sequencing project: providing services to taxonomists for standard genome sequencing and annotation.</title>
        <authorList>
            <consortium name="The Broad Institute Genomics Platform"/>
            <consortium name="The Broad Institute Genome Sequencing Center for Infectious Disease"/>
            <person name="Wu L."/>
            <person name="Ma J."/>
        </authorList>
    </citation>
    <scope>NUCLEOTIDE SEQUENCE [LARGE SCALE GENOMIC DNA]</scope>
    <source>
        <strain evidence="1 2">JCM 9383</strain>
    </source>
</reference>
<protein>
    <submittedName>
        <fullName evidence="1">Uncharacterized protein</fullName>
    </submittedName>
</protein>
<evidence type="ECO:0000313" key="1">
    <source>
        <dbReference type="EMBL" id="GAA2785474.1"/>
    </source>
</evidence>
<evidence type="ECO:0000313" key="2">
    <source>
        <dbReference type="Proteomes" id="UP001500979"/>
    </source>
</evidence>
<sequence length="107" mass="11582">MRDNSPVRTEDLIASADALERLAATSTGGEWQLRGLLATRPEVVAHHGDGTTEHVAEARAGSARWIAALSPELAPLLAEWLRSAARRDEIDPAAHAFARALLRRLPD</sequence>
<organism evidence="1 2">
    <name type="scientific">Saccharopolyspora taberi</name>
    <dbReference type="NCBI Taxonomy" id="60895"/>
    <lineage>
        <taxon>Bacteria</taxon>
        <taxon>Bacillati</taxon>
        <taxon>Actinomycetota</taxon>
        <taxon>Actinomycetes</taxon>
        <taxon>Pseudonocardiales</taxon>
        <taxon>Pseudonocardiaceae</taxon>
        <taxon>Saccharopolyspora</taxon>
    </lineage>
</organism>
<name>A0ABN3V9V5_9PSEU</name>